<keyword evidence="1" id="KW-0812">Transmembrane</keyword>
<keyword evidence="1" id="KW-0472">Membrane</keyword>
<evidence type="ECO:0000313" key="2">
    <source>
        <dbReference type="EMBL" id="MBO2445393.1"/>
    </source>
</evidence>
<protein>
    <recommendedName>
        <fullName evidence="4">Transmembrane protein</fullName>
    </recommendedName>
</protein>
<comment type="caution">
    <text evidence="2">The sequence shown here is derived from an EMBL/GenBank/DDBJ whole genome shotgun (WGS) entry which is preliminary data.</text>
</comment>
<sequence>MQVNAVAVPWRLIVVNRMTRLRRQGQYEVTRPVVRGAGTVLLRLSLVGLAAAYAAALWRMPDWMH</sequence>
<evidence type="ECO:0000313" key="3">
    <source>
        <dbReference type="Proteomes" id="UP000666915"/>
    </source>
</evidence>
<evidence type="ECO:0008006" key="4">
    <source>
        <dbReference type="Google" id="ProtNLM"/>
    </source>
</evidence>
<dbReference type="EMBL" id="JAGEOK010000079">
    <property type="protein sequence ID" value="MBO2445393.1"/>
    <property type="molecule type" value="Genomic_DNA"/>
</dbReference>
<keyword evidence="3" id="KW-1185">Reference proteome</keyword>
<keyword evidence="1" id="KW-1133">Transmembrane helix</keyword>
<feature type="transmembrane region" description="Helical" evidence="1">
    <location>
        <begin position="40"/>
        <end position="58"/>
    </location>
</feature>
<gene>
    <name evidence="2" type="ORF">J4557_48685</name>
</gene>
<evidence type="ECO:0000256" key="1">
    <source>
        <dbReference type="SAM" id="Phobius"/>
    </source>
</evidence>
<name>A0ABS3RGN9_9ACTN</name>
<dbReference type="RefSeq" id="WP_208274730.1">
    <property type="nucleotide sequence ID" value="NZ_BAAAGM010000120.1"/>
</dbReference>
<accession>A0ABS3RGN9</accession>
<proteinExistence type="predicted"/>
<reference evidence="2 3" key="1">
    <citation type="submission" date="2021-03" db="EMBL/GenBank/DDBJ databases">
        <authorList>
            <person name="Kanchanasin P."/>
            <person name="Saeng-In P."/>
            <person name="Phongsopitanun W."/>
            <person name="Yuki M."/>
            <person name="Kudo T."/>
            <person name="Ohkuma M."/>
            <person name="Tanasupawat S."/>
        </authorList>
    </citation>
    <scope>NUCLEOTIDE SEQUENCE [LARGE SCALE GENOMIC DNA]</scope>
    <source>
        <strain evidence="2 3">L46</strain>
    </source>
</reference>
<organism evidence="2 3">
    <name type="scientific">Actinomadura nitritigenes</name>
    <dbReference type="NCBI Taxonomy" id="134602"/>
    <lineage>
        <taxon>Bacteria</taxon>
        <taxon>Bacillati</taxon>
        <taxon>Actinomycetota</taxon>
        <taxon>Actinomycetes</taxon>
        <taxon>Streptosporangiales</taxon>
        <taxon>Thermomonosporaceae</taxon>
        <taxon>Actinomadura</taxon>
    </lineage>
</organism>
<dbReference type="Proteomes" id="UP000666915">
    <property type="component" value="Unassembled WGS sequence"/>
</dbReference>